<evidence type="ECO:0000313" key="2">
    <source>
        <dbReference type="EMBL" id="DBA32304.1"/>
    </source>
</evidence>
<evidence type="ECO:0000313" key="3">
    <source>
        <dbReference type="Proteomes" id="UP001181693"/>
    </source>
</evidence>
<keyword evidence="1" id="KW-0812">Transmembrane</keyword>
<keyword evidence="3" id="KW-1185">Reference proteome</keyword>
<protein>
    <submittedName>
        <fullName evidence="2">Uncharacterized protein</fullName>
    </submittedName>
</protein>
<gene>
    <name evidence="2" type="ORF">GDO54_000105</name>
</gene>
<proteinExistence type="predicted"/>
<accession>A0AAV3B0L9</accession>
<organism evidence="2 3">
    <name type="scientific">Pyxicephalus adspersus</name>
    <name type="common">African bullfrog</name>
    <dbReference type="NCBI Taxonomy" id="30357"/>
    <lineage>
        <taxon>Eukaryota</taxon>
        <taxon>Metazoa</taxon>
        <taxon>Chordata</taxon>
        <taxon>Craniata</taxon>
        <taxon>Vertebrata</taxon>
        <taxon>Euteleostomi</taxon>
        <taxon>Amphibia</taxon>
        <taxon>Batrachia</taxon>
        <taxon>Anura</taxon>
        <taxon>Neobatrachia</taxon>
        <taxon>Ranoidea</taxon>
        <taxon>Pyxicephalidae</taxon>
        <taxon>Pyxicephalinae</taxon>
        <taxon>Pyxicephalus</taxon>
    </lineage>
</organism>
<comment type="caution">
    <text evidence="2">The sequence shown here is derived from an EMBL/GenBank/DDBJ whole genome shotgun (WGS) entry which is preliminary data.</text>
</comment>
<dbReference type="EMBL" id="DYDO01000001">
    <property type="protein sequence ID" value="DBA32304.1"/>
    <property type="molecule type" value="Genomic_DNA"/>
</dbReference>
<dbReference type="AlphaFoldDB" id="A0AAV3B0L9"/>
<feature type="transmembrane region" description="Helical" evidence="1">
    <location>
        <begin position="67"/>
        <end position="87"/>
    </location>
</feature>
<keyword evidence="1" id="KW-0472">Membrane</keyword>
<sequence>MIVLLFLTTETLVCYIAKCLFWDIIFVYIAEVTQFSLFTGLTYRMYTSTMQIATLRWPGLILSTPGLILFFHYIIGSQVFVLVYLTAITT</sequence>
<keyword evidence="1" id="KW-1133">Transmembrane helix</keyword>
<feature type="transmembrane region" description="Helical" evidence="1">
    <location>
        <begin position="24"/>
        <end position="46"/>
    </location>
</feature>
<name>A0AAV3B0L9_PYXAD</name>
<dbReference type="Proteomes" id="UP001181693">
    <property type="component" value="Unassembled WGS sequence"/>
</dbReference>
<evidence type="ECO:0000256" key="1">
    <source>
        <dbReference type="SAM" id="Phobius"/>
    </source>
</evidence>
<reference evidence="2" key="1">
    <citation type="thesis" date="2020" institute="ProQuest LLC" country="789 East Eisenhower Parkway, Ann Arbor, MI, USA">
        <title>Comparative Genomics and Chromosome Evolution.</title>
        <authorList>
            <person name="Mudd A.B."/>
        </authorList>
    </citation>
    <scope>NUCLEOTIDE SEQUENCE</scope>
    <source>
        <strain evidence="2">1538</strain>
        <tissue evidence="2">Blood</tissue>
    </source>
</reference>